<reference evidence="25 26" key="1">
    <citation type="submission" date="2019-05" db="EMBL/GenBank/DDBJ databases">
        <title>Draft genome sequence of Actinomadura sp. 14C53.</title>
        <authorList>
            <person name="Saricaoglu S."/>
            <person name="Isik K."/>
        </authorList>
    </citation>
    <scope>NUCLEOTIDE SEQUENCE [LARGE SCALE GENOMIC DNA]</scope>
    <source>
        <strain evidence="25 26">14C53</strain>
    </source>
</reference>
<protein>
    <recommendedName>
        <fullName evidence="17">Acyl-coenzyme A thioesterase THEM4</fullName>
        <ecNumber evidence="16">3.1.2.2</ecNumber>
    </recommendedName>
    <alternativeName>
        <fullName evidence="18">Thioesterase superfamily member 4</fullName>
    </alternativeName>
</protein>
<evidence type="ECO:0000313" key="25">
    <source>
        <dbReference type="EMBL" id="TMQ90118.1"/>
    </source>
</evidence>
<comment type="subcellular location">
    <subcellularLocation>
        <location evidence="3">Cell projection</location>
        <location evidence="3">Ruffle membrane</location>
    </subcellularLocation>
    <subcellularLocation>
        <location evidence="2">Cytoplasm</location>
    </subcellularLocation>
    <subcellularLocation>
        <location evidence="1">Membrane</location>
        <topology evidence="1">Peripheral membrane protein</topology>
    </subcellularLocation>
</comment>
<evidence type="ECO:0000256" key="9">
    <source>
        <dbReference type="ARBA" id="ARBA00022946"/>
    </source>
</evidence>
<comment type="catalytic activity">
    <reaction evidence="21">
        <text>decanoyl-CoA + H2O = decanoate + CoA + H(+)</text>
        <dbReference type="Rhea" id="RHEA:40059"/>
        <dbReference type="ChEBI" id="CHEBI:15377"/>
        <dbReference type="ChEBI" id="CHEBI:15378"/>
        <dbReference type="ChEBI" id="CHEBI:27689"/>
        <dbReference type="ChEBI" id="CHEBI:57287"/>
        <dbReference type="ChEBI" id="CHEBI:61430"/>
    </reaction>
    <physiologicalReaction direction="left-to-right" evidence="21">
        <dbReference type="Rhea" id="RHEA:40060"/>
    </physiologicalReaction>
</comment>
<evidence type="ECO:0000256" key="14">
    <source>
        <dbReference type="ARBA" id="ARBA00037002"/>
    </source>
</evidence>
<dbReference type="InterPro" id="IPR029069">
    <property type="entry name" value="HotDog_dom_sf"/>
</dbReference>
<keyword evidence="11" id="KW-0472">Membrane</keyword>
<proteinExistence type="inferred from homology"/>
<evidence type="ECO:0000256" key="11">
    <source>
        <dbReference type="ARBA" id="ARBA00023136"/>
    </source>
</evidence>
<organism evidence="25 26">
    <name type="scientific">Actinomadura soli</name>
    <dbReference type="NCBI Taxonomy" id="2508997"/>
    <lineage>
        <taxon>Bacteria</taxon>
        <taxon>Bacillati</taxon>
        <taxon>Actinomycetota</taxon>
        <taxon>Actinomycetes</taxon>
        <taxon>Streptosporangiales</taxon>
        <taxon>Thermomonosporaceae</taxon>
        <taxon>Actinomadura</taxon>
    </lineage>
</organism>
<evidence type="ECO:0000256" key="3">
    <source>
        <dbReference type="ARBA" id="ARBA00004632"/>
    </source>
</evidence>
<comment type="catalytic activity">
    <reaction evidence="14">
        <text>(9Z)-octadecenoyl-CoA + H2O = (9Z)-octadecenoate + CoA + H(+)</text>
        <dbReference type="Rhea" id="RHEA:40139"/>
        <dbReference type="ChEBI" id="CHEBI:15377"/>
        <dbReference type="ChEBI" id="CHEBI:15378"/>
        <dbReference type="ChEBI" id="CHEBI:30823"/>
        <dbReference type="ChEBI" id="CHEBI:57287"/>
        <dbReference type="ChEBI" id="CHEBI:57387"/>
    </reaction>
    <physiologicalReaction direction="left-to-right" evidence="14">
        <dbReference type="Rhea" id="RHEA:40140"/>
    </physiologicalReaction>
</comment>
<dbReference type="InterPro" id="IPR052365">
    <property type="entry name" value="THEM4/THEM5_acyl-CoA_thioest"/>
</dbReference>
<dbReference type="OrthoDB" id="5242242at2"/>
<evidence type="ECO:0000256" key="20">
    <source>
        <dbReference type="ARBA" id="ARBA00047734"/>
    </source>
</evidence>
<evidence type="ECO:0000259" key="24">
    <source>
        <dbReference type="Pfam" id="PF03061"/>
    </source>
</evidence>
<keyword evidence="9" id="KW-0809">Transit peptide</keyword>
<evidence type="ECO:0000256" key="2">
    <source>
        <dbReference type="ARBA" id="ARBA00004496"/>
    </source>
</evidence>
<dbReference type="GO" id="GO:0005737">
    <property type="term" value="C:cytoplasm"/>
    <property type="evidence" value="ECO:0007669"/>
    <property type="project" value="UniProtKB-SubCell"/>
</dbReference>
<evidence type="ECO:0000256" key="5">
    <source>
        <dbReference type="ARBA" id="ARBA00022490"/>
    </source>
</evidence>
<evidence type="ECO:0000256" key="6">
    <source>
        <dbReference type="ARBA" id="ARBA00022703"/>
    </source>
</evidence>
<dbReference type="InterPro" id="IPR006683">
    <property type="entry name" value="Thioestr_dom"/>
</dbReference>
<evidence type="ECO:0000256" key="4">
    <source>
        <dbReference type="ARBA" id="ARBA00022475"/>
    </source>
</evidence>
<keyword evidence="8" id="KW-0276">Fatty acid metabolism</keyword>
<comment type="catalytic activity">
    <reaction evidence="20">
        <text>hexadecanoyl-CoA + H2O = hexadecanoate + CoA + H(+)</text>
        <dbReference type="Rhea" id="RHEA:16645"/>
        <dbReference type="ChEBI" id="CHEBI:7896"/>
        <dbReference type="ChEBI" id="CHEBI:15377"/>
        <dbReference type="ChEBI" id="CHEBI:15378"/>
        <dbReference type="ChEBI" id="CHEBI:57287"/>
        <dbReference type="ChEBI" id="CHEBI:57379"/>
        <dbReference type="EC" id="3.1.2.2"/>
    </reaction>
    <physiologicalReaction direction="left-to-right" evidence="20">
        <dbReference type="Rhea" id="RHEA:16646"/>
    </physiologicalReaction>
</comment>
<evidence type="ECO:0000256" key="10">
    <source>
        <dbReference type="ARBA" id="ARBA00023098"/>
    </source>
</evidence>
<keyword evidence="4" id="KW-1003">Cell membrane</keyword>
<evidence type="ECO:0000256" key="1">
    <source>
        <dbReference type="ARBA" id="ARBA00004170"/>
    </source>
</evidence>
<dbReference type="AlphaFoldDB" id="A0A5C4J186"/>
<dbReference type="Gene3D" id="3.10.129.10">
    <property type="entry name" value="Hotdog Thioesterase"/>
    <property type="match status" value="1"/>
</dbReference>
<dbReference type="PANTHER" id="PTHR12418:SF19">
    <property type="entry name" value="ACYL-COENZYME A THIOESTERASE THEM4"/>
    <property type="match status" value="1"/>
</dbReference>
<evidence type="ECO:0000256" key="19">
    <source>
        <dbReference type="ARBA" id="ARBA00047588"/>
    </source>
</evidence>
<dbReference type="GO" id="GO:0016020">
    <property type="term" value="C:membrane"/>
    <property type="evidence" value="ECO:0007669"/>
    <property type="project" value="UniProtKB-SubCell"/>
</dbReference>
<accession>A0A5C4J186</accession>
<comment type="catalytic activity">
    <reaction evidence="19">
        <text>octanoyl-CoA + H2O = octanoate + CoA + H(+)</text>
        <dbReference type="Rhea" id="RHEA:30143"/>
        <dbReference type="ChEBI" id="CHEBI:15377"/>
        <dbReference type="ChEBI" id="CHEBI:15378"/>
        <dbReference type="ChEBI" id="CHEBI:25646"/>
        <dbReference type="ChEBI" id="CHEBI:57287"/>
        <dbReference type="ChEBI" id="CHEBI:57386"/>
    </reaction>
    <physiologicalReaction direction="left-to-right" evidence="19">
        <dbReference type="Rhea" id="RHEA:30144"/>
    </physiologicalReaction>
</comment>
<dbReference type="PANTHER" id="PTHR12418">
    <property type="entry name" value="ACYL-COENZYME A THIOESTERASE THEM4"/>
    <property type="match status" value="1"/>
</dbReference>
<keyword evidence="5" id="KW-0963">Cytoplasm</keyword>
<evidence type="ECO:0000313" key="26">
    <source>
        <dbReference type="Proteomes" id="UP000309174"/>
    </source>
</evidence>
<keyword evidence="7" id="KW-0378">Hydrolase</keyword>
<feature type="domain" description="Thioesterase" evidence="24">
    <location>
        <begin position="31"/>
        <end position="102"/>
    </location>
</feature>
<dbReference type="SUPFAM" id="SSF54637">
    <property type="entry name" value="Thioesterase/thiol ester dehydrase-isomerase"/>
    <property type="match status" value="1"/>
</dbReference>
<keyword evidence="26" id="KW-1185">Reference proteome</keyword>
<dbReference type="EC" id="3.1.2.2" evidence="16"/>
<comment type="similarity">
    <text evidence="15">Belongs to the THEM4/THEM5 thioesterase family.</text>
</comment>
<comment type="catalytic activity">
    <reaction evidence="22">
        <text>dodecanoyl-CoA + H2O = dodecanoate + CoA + H(+)</text>
        <dbReference type="Rhea" id="RHEA:30135"/>
        <dbReference type="ChEBI" id="CHEBI:15377"/>
        <dbReference type="ChEBI" id="CHEBI:15378"/>
        <dbReference type="ChEBI" id="CHEBI:18262"/>
        <dbReference type="ChEBI" id="CHEBI:57287"/>
        <dbReference type="ChEBI" id="CHEBI:57375"/>
    </reaction>
    <physiologicalReaction direction="left-to-right" evidence="22">
        <dbReference type="Rhea" id="RHEA:30136"/>
    </physiologicalReaction>
</comment>
<evidence type="ECO:0000256" key="8">
    <source>
        <dbReference type="ARBA" id="ARBA00022832"/>
    </source>
</evidence>
<dbReference type="EMBL" id="VCKW01000325">
    <property type="protein sequence ID" value="TMQ90118.1"/>
    <property type="molecule type" value="Genomic_DNA"/>
</dbReference>
<keyword evidence="10" id="KW-0443">Lipid metabolism</keyword>
<sequence length="121" mass="12728">MPGMPMSKDGPPAFPAGEFTFGPVYEGPPSYAHGGVSALVLDQVLGMAAAATGTPGMTATLELRYRRPTPLRVPLLVEAKASRVEGRKVYAAGTIAAPDGRVTVEATAMFVMPQRFVTSQY</sequence>
<comment type="caution">
    <text evidence="25">The sequence shown here is derived from an EMBL/GenBank/DDBJ whole genome shotgun (WGS) entry which is preliminary data.</text>
</comment>
<dbReference type="CDD" id="cd03443">
    <property type="entry name" value="PaaI_thioesterase"/>
    <property type="match status" value="1"/>
</dbReference>
<gene>
    <name evidence="25" type="ORF">ETD83_36850</name>
</gene>
<evidence type="ECO:0000256" key="16">
    <source>
        <dbReference type="ARBA" id="ARBA00038848"/>
    </source>
</evidence>
<evidence type="ECO:0000256" key="12">
    <source>
        <dbReference type="ARBA" id="ARBA00023273"/>
    </source>
</evidence>
<evidence type="ECO:0000256" key="21">
    <source>
        <dbReference type="ARBA" id="ARBA00047969"/>
    </source>
</evidence>
<evidence type="ECO:0000256" key="13">
    <source>
        <dbReference type="ARBA" id="ARBA00035852"/>
    </source>
</evidence>
<evidence type="ECO:0000256" key="15">
    <source>
        <dbReference type="ARBA" id="ARBA00038456"/>
    </source>
</evidence>
<dbReference type="Pfam" id="PF03061">
    <property type="entry name" value="4HBT"/>
    <property type="match status" value="1"/>
</dbReference>
<evidence type="ECO:0000256" key="7">
    <source>
        <dbReference type="ARBA" id="ARBA00022801"/>
    </source>
</evidence>
<evidence type="ECO:0000256" key="22">
    <source>
        <dbReference type="ARBA" id="ARBA00048074"/>
    </source>
</evidence>
<keyword evidence="6" id="KW-0053">Apoptosis</keyword>
<comment type="catalytic activity">
    <reaction evidence="13">
        <text>(5Z,8Z,11Z,14Z)-eicosatetraenoyl-CoA + H2O = (5Z,8Z,11Z,14Z)-eicosatetraenoate + CoA + H(+)</text>
        <dbReference type="Rhea" id="RHEA:40151"/>
        <dbReference type="ChEBI" id="CHEBI:15377"/>
        <dbReference type="ChEBI" id="CHEBI:15378"/>
        <dbReference type="ChEBI" id="CHEBI:32395"/>
        <dbReference type="ChEBI" id="CHEBI:57287"/>
        <dbReference type="ChEBI" id="CHEBI:57368"/>
    </reaction>
    <physiologicalReaction direction="left-to-right" evidence="13">
        <dbReference type="Rhea" id="RHEA:40152"/>
    </physiologicalReaction>
</comment>
<keyword evidence="12" id="KW-0966">Cell projection</keyword>
<evidence type="ECO:0000256" key="23">
    <source>
        <dbReference type="ARBA" id="ARBA00048180"/>
    </source>
</evidence>
<dbReference type="GO" id="GO:0016787">
    <property type="term" value="F:hydrolase activity"/>
    <property type="evidence" value="ECO:0007669"/>
    <property type="project" value="UniProtKB-KW"/>
</dbReference>
<evidence type="ECO:0000256" key="18">
    <source>
        <dbReference type="ARBA" id="ARBA00043210"/>
    </source>
</evidence>
<dbReference type="GO" id="GO:0006631">
    <property type="term" value="P:fatty acid metabolic process"/>
    <property type="evidence" value="ECO:0007669"/>
    <property type="project" value="UniProtKB-KW"/>
</dbReference>
<comment type="catalytic activity">
    <reaction evidence="23">
        <text>tetradecanoyl-CoA + H2O = tetradecanoate + CoA + H(+)</text>
        <dbReference type="Rhea" id="RHEA:40119"/>
        <dbReference type="ChEBI" id="CHEBI:15377"/>
        <dbReference type="ChEBI" id="CHEBI:15378"/>
        <dbReference type="ChEBI" id="CHEBI:30807"/>
        <dbReference type="ChEBI" id="CHEBI:57287"/>
        <dbReference type="ChEBI" id="CHEBI:57385"/>
    </reaction>
    <physiologicalReaction direction="left-to-right" evidence="23">
        <dbReference type="Rhea" id="RHEA:40120"/>
    </physiologicalReaction>
</comment>
<evidence type="ECO:0000256" key="17">
    <source>
        <dbReference type="ARBA" id="ARBA00040123"/>
    </source>
</evidence>
<dbReference type="Proteomes" id="UP000309174">
    <property type="component" value="Unassembled WGS sequence"/>
</dbReference>
<name>A0A5C4J186_9ACTN</name>